<evidence type="ECO:0000313" key="2">
    <source>
        <dbReference type="EMBL" id="CAD7673902.1"/>
    </source>
</evidence>
<reference evidence="2" key="1">
    <citation type="submission" date="2020-12" db="EMBL/GenBank/DDBJ databases">
        <authorList>
            <consortium name="Molecular Ecology Group"/>
        </authorList>
    </citation>
    <scope>NUCLEOTIDE SEQUENCE</scope>
    <source>
        <strain evidence="2">TBG_1078</strain>
    </source>
</reference>
<keyword evidence="3" id="KW-1185">Reference proteome</keyword>
<protein>
    <submittedName>
        <fullName evidence="2">(raccoon dog) hypothetical protein</fullName>
    </submittedName>
</protein>
<accession>A0A811YHL3</accession>
<dbReference type="Proteomes" id="UP000645828">
    <property type="component" value="Unassembled WGS sequence"/>
</dbReference>
<feature type="region of interest" description="Disordered" evidence="1">
    <location>
        <begin position="80"/>
        <end position="110"/>
    </location>
</feature>
<evidence type="ECO:0000313" key="3">
    <source>
        <dbReference type="Proteomes" id="UP000645828"/>
    </source>
</evidence>
<gene>
    <name evidence="2" type="ORF">NYPRO_LOCUS6697</name>
</gene>
<dbReference type="EMBL" id="CAJHUB010000672">
    <property type="protein sequence ID" value="CAD7673902.1"/>
    <property type="molecule type" value="Genomic_DNA"/>
</dbReference>
<sequence length="110" mass="11905">MCFAKKHKKGLNKMQAKNIKATSAWAEAFQVFVKSNQVKPKIPKGGSHQLNQLAYISYLKLETLAHAYIANSLRLCQPKAKDKAQTKAQASAATQTLAPKGAQAPTKAPA</sequence>
<proteinExistence type="predicted"/>
<organism evidence="2 3">
    <name type="scientific">Nyctereutes procyonoides</name>
    <name type="common">Raccoon dog</name>
    <name type="synonym">Canis procyonoides</name>
    <dbReference type="NCBI Taxonomy" id="34880"/>
    <lineage>
        <taxon>Eukaryota</taxon>
        <taxon>Metazoa</taxon>
        <taxon>Chordata</taxon>
        <taxon>Craniata</taxon>
        <taxon>Vertebrata</taxon>
        <taxon>Euteleostomi</taxon>
        <taxon>Mammalia</taxon>
        <taxon>Eutheria</taxon>
        <taxon>Laurasiatheria</taxon>
        <taxon>Carnivora</taxon>
        <taxon>Caniformia</taxon>
        <taxon>Canidae</taxon>
        <taxon>Nyctereutes</taxon>
    </lineage>
</organism>
<evidence type="ECO:0000256" key="1">
    <source>
        <dbReference type="SAM" id="MobiDB-lite"/>
    </source>
</evidence>
<feature type="compositionally biased region" description="Low complexity" evidence="1">
    <location>
        <begin position="86"/>
        <end position="98"/>
    </location>
</feature>
<dbReference type="AlphaFoldDB" id="A0A811YHL3"/>
<comment type="caution">
    <text evidence="2">The sequence shown here is derived from an EMBL/GenBank/DDBJ whole genome shotgun (WGS) entry which is preliminary data.</text>
</comment>
<name>A0A811YHL3_NYCPR</name>